<evidence type="ECO:0000256" key="1">
    <source>
        <dbReference type="SAM" id="MobiDB-lite"/>
    </source>
</evidence>
<proteinExistence type="predicted"/>
<protein>
    <submittedName>
        <fullName evidence="2">Uncharacterized protein</fullName>
    </submittedName>
</protein>
<feature type="compositionally biased region" description="Basic and acidic residues" evidence="1">
    <location>
        <begin position="50"/>
        <end position="73"/>
    </location>
</feature>
<comment type="caution">
    <text evidence="2">The sequence shown here is derived from an EMBL/GenBank/DDBJ whole genome shotgun (WGS) entry which is preliminary data.</text>
</comment>
<sequence>MEYTHSTPLGLVLFRSDLERFSCRHVPFPPHLSLKSHLLDVCMHGTTGHDLQRHNKAGENDENPKWKSGERSE</sequence>
<organism evidence="2 3">
    <name type="scientific">Caerostris extrusa</name>
    <name type="common">Bark spider</name>
    <name type="synonym">Caerostris bankana</name>
    <dbReference type="NCBI Taxonomy" id="172846"/>
    <lineage>
        <taxon>Eukaryota</taxon>
        <taxon>Metazoa</taxon>
        <taxon>Ecdysozoa</taxon>
        <taxon>Arthropoda</taxon>
        <taxon>Chelicerata</taxon>
        <taxon>Arachnida</taxon>
        <taxon>Araneae</taxon>
        <taxon>Araneomorphae</taxon>
        <taxon>Entelegynae</taxon>
        <taxon>Araneoidea</taxon>
        <taxon>Araneidae</taxon>
        <taxon>Caerostris</taxon>
    </lineage>
</organism>
<dbReference type="Proteomes" id="UP001054945">
    <property type="component" value="Unassembled WGS sequence"/>
</dbReference>
<reference evidence="2 3" key="1">
    <citation type="submission" date="2021-06" db="EMBL/GenBank/DDBJ databases">
        <title>Caerostris extrusa draft genome.</title>
        <authorList>
            <person name="Kono N."/>
            <person name="Arakawa K."/>
        </authorList>
    </citation>
    <scope>NUCLEOTIDE SEQUENCE [LARGE SCALE GENOMIC DNA]</scope>
</reference>
<feature type="region of interest" description="Disordered" evidence="1">
    <location>
        <begin position="47"/>
        <end position="73"/>
    </location>
</feature>
<evidence type="ECO:0000313" key="3">
    <source>
        <dbReference type="Proteomes" id="UP001054945"/>
    </source>
</evidence>
<dbReference type="EMBL" id="BPLR01018311">
    <property type="protein sequence ID" value="GIY98580.1"/>
    <property type="molecule type" value="Genomic_DNA"/>
</dbReference>
<keyword evidence="3" id="KW-1185">Reference proteome</keyword>
<dbReference type="AlphaFoldDB" id="A0AAV4XXI0"/>
<accession>A0AAV4XXI0</accession>
<name>A0AAV4XXI0_CAEEX</name>
<gene>
    <name evidence="2" type="ORF">CEXT_23261</name>
</gene>
<evidence type="ECO:0000313" key="2">
    <source>
        <dbReference type="EMBL" id="GIY98580.1"/>
    </source>
</evidence>